<feature type="transmembrane region" description="Helical" evidence="1">
    <location>
        <begin position="40"/>
        <end position="59"/>
    </location>
</feature>
<evidence type="ECO:0000256" key="1">
    <source>
        <dbReference type="SAM" id="Phobius"/>
    </source>
</evidence>
<sequence>MIPLPRPWALSAAMLVGVAAGVLLGVGVPLLVSVRPRPDVVIALVLAVPSAAGLLTIVLSTRRWLTGLGAALLALGVGWFGVLTVVQVASGG</sequence>
<protein>
    <recommendedName>
        <fullName evidence="4">Hydrophobic protein</fullName>
    </recommendedName>
</protein>
<evidence type="ECO:0000313" key="3">
    <source>
        <dbReference type="Proteomes" id="UP001519535"/>
    </source>
</evidence>
<keyword evidence="1" id="KW-1133">Transmembrane helix</keyword>
<organism evidence="2 3">
    <name type="scientific">Mycolicibacter acidiphilus</name>
    <dbReference type="NCBI Taxonomy" id="2835306"/>
    <lineage>
        <taxon>Bacteria</taxon>
        <taxon>Bacillati</taxon>
        <taxon>Actinomycetota</taxon>
        <taxon>Actinomycetes</taxon>
        <taxon>Mycobacteriales</taxon>
        <taxon>Mycobacteriaceae</taxon>
        <taxon>Mycolicibacter</taxon>
    </lineage>
</organism>
<dbReference type="Proteomes" id="UP001519535">
    <property type="component" value="Unassembled WGS sequence"/>
</dbReference>
<feature type="transmembrane region" description="Helical" evidence="1">
    <location>
        <begin position="71"/>
        <end position="90"/>
    </location>
</feature>
<proteinExistence type="predicted"/>
<comment type="caution">
    <text evidence="2">The sequence shown here is derived from an EMBL/GenBank/DDBJ whole genome shotgun (WGS) entry which is preliminary data.</text>
</comment>
<keyword evidence="1" id="KW-0812">Transmembrane</keyword>
<dbReference type="RefSeq" id="WP_214091730.1">
    <property type="nucleotide sequence ID" value="NZ_JAHCLR010000005.1"/>
</dbReference>
<reference evidence="2 3" key="1">
    <citation type="submission" date="2021-05" db="EMBL/GenBank/DDBJ databases">
        <title>Mycobacterium acidophilum sp. nov., an extremely acid-tolerant member of the genus Mycobacterium.</title>
        <authorList>
            <person name="Xia J."/>
        </authorList>
    </citation>
    <scope>NUCLEOTIDE SEQUENCE [LARGE SCALE GENOMIC DNA]</scope>
    <source>
        <strain evidence="2 3">M1</strain>
    </source>
</reference>
<evidence type="ECO:0008006" key="4">
    <source>
        <dbReference type="Google" id="ProtNLM"/>
    </source>
</evidence>
<keyword evidence="1" id="KW-0472">Membrane</keyword>
<dbReference type="InterPro" id="IPR031614">
    <property type="entry name" value="Holin_9"/>
</dbReference>
<dbReference type="Pfam" id="PF16936">
    <property type="entry name" value="Holin_9"/>
    <property type="match status" value="1"/>
</dbReference>
<gene>
    <name evidence="2" type="ORF">KIH27_04480</name>
</gene>
<keyword evidence="3" id="KW-1185">Reference proteome</keyword>
<feature type="transmembrane region" description="Helical" evidence="1">
    <location>
        <begin position="12"/>
        <end position="34"/>
    </location>
</feature>
<accession>A0ABS5REY1</accession>
<evidence type="ECO:0000313" key="2">
    <source>
        <dbReference type="EMBL" id="MBS9532843.1"/>
    </source>
</evidence>
<dbReference type="EMBL" id="JAHCLR010000005">
    <property type="protein sequence ID" value="MBS9532843.1"/>
    <property type="molecule type" value="Genomic_DNA"/>
</dbReference>
<name>A0ABS5REY1_9MYCO</name>